<reference evidence="2 3" key="1">
    <citation type="submission" date="2015-10" db="EMBL/GenBank/DDBJ databases">
        <authorList>
            <person name="Gilbert D.G."/>
        </authorList>
    </citation>
    <scope>NUCLEOTIDE SEQUENCE [LARGE SCALE GENOMIC DNA]</scope>
    <source>
        <strain evidence="2 3">NRRL B-16712</strain>
    </source>
</reference>
<comment type="caution">
    <text evidence="2">The sequence shown here is derived from an EMBL/GenBank/DDBJ whole genome shotgun (WGS) entry which is preliminary data.</text>
</comment>
<organism evidence="2 3">
    <name type="scientific">Actinoplanes awajinensis subsp. mycoplanecinus</name>
    <dbReference type="NCBI Taxonomy" id="135947"/>
    <lineage>
        <taxon>Bacteria</taxon>
        <taxon>Bacillati</taxon>
        <taxon>Actinomycetota</taxon>
        <taxon>Actinomycetes</taxon>
        <taxon>Micromonosporales</taxon>
        <taxon>Micromonosporaceae</taxon>
        <taxon>Actinoplanes</taxon>
    </lineage>
</organism>
<feature type="transmembrane region" description="Helical" evidence="1">
    <location>
        <begin position="387"/>
        <end position="413"/>
    </location>
</feature>
<protein>
    <recommendedName>
        <fullName evidence="4">Integral membrane protein</fullName>
    </recommendedName>
</protein>
<accession>A0A101JJL5</accession>
<sequence length="443" mass="47755">MQEHPPGPPRPPRSARGRAVRRAIAAVLAALAAFALVTSVVGLWAARTTLNTDRWVATVAPLPQDPAVSAAVAQYATTQLFEVIDVEQRLRTVLPQQAAFVAGPLTGQLREQVREVMTNVLRSDRFQLVWTELNRRLHQRLMAVLSGTSQVVTAYDDRIQIDLLPLINQALRELSAQLPTMFGKEITLPDLSSGAIPPGLRERVQEQLGVPLPANFAQFTVYDAGKLKAAQEAVTTAKRDLALFTGAAILLLIAAYVVSPARRRTTVQFGIWLVIAAVAVTAVLRAVRRELLAQVPDGTYRSGADAAMTSIFGLLRDRGTQLIVLGALLALLAYLVGPGRFPVWLRSQLARGGRATARGVRTGSGALATHAPGWIAAHLDPLRITGVVVAAVLALVLSSWTALLVIAILLIVYEIIVTLIAQRHPDSRSEPEGGWLPEVSHGR</sequence>
<keyword evidence="1" id="KW-0472">Membrane</keyword>
<evidence type="ECO:0000313" key="3">
    <source>
        <dbReference type="Proteomes" id="UP000053244"/>
    </source>
</evidence>
<evidence type="ECO:0000313" key="2">
    <source>
        <dbReference type="EMBL" id="KUL28049.1"/>
    </source>
</evidence>
<dbReference type="EMBL" id="LLZH01000292">
    <property type="protein sequence ID" value="KUL28049.1"/>
    <property type="molecule type" value="Genomic_DNA"/>
</dbReference>
<keyword evidence="1" id="KW-0812">Transmembrane</keyword>
<keyword evidence="1" id="KW-1133">Transmembrane helix</keyword>
<keyword evidence="3" id="KW-1185">Reference proteome</keyword>
<feature type="transmembrane region" description="Helical" evidence="1">
    <location>
        <begin position="23"/>
        <end position="46"/>
    </location>
</feature>
<feature type="transmembrane region" description="Helical" evidence="1">
    <location>
        <begin position="270"/>
        <end position="287"/>
    </location>
</feature>
<dbReference type="AlphaFoldDB" id="A0A101JJL5"/>
<gene>
    <name evidence="2" type="ORF">ADL15_32800</name>
</gene>
<name>A0A101JJL5_9ACTN</name>
<dbReference type="Proteomes" id="UP000053244">
    <property type="component" value="Unassembled WGS sequence"/>
</dbReference>
<feature type="transmembrane region" description="Helical" evidence="1">
    <location>
        <begin position="241"/>
        <end position="258"/>
    </location>
</feature>
<evidence type="ECO:0008006" key="4">
    <source>
        <dbReference type="Google" id="ProtNLM"/>
    </source>
</evidence>
<evidence type="ECO:0000256" key="1">
    <source>
        <dbReference type="SAM" id="Phobius"/>
    </source>
</evidence>
<feature type="transmembrane region" description="Helical" evidence="1">
    <location>
        <begin position="322"/>
        <end position="341"/>
    </location>
</feature>
<proteinExistence type="predicted"/>